<gene>
    <name evidence="1" type="ORF">CLUMA_CG005379</name>
</gene>
<reference evidence="1 2" key="1">
    <citation type="submission" date="2015-04" db="EMBL/GenBank/DDBJ databases">
        <authorList>
            <person name="Syromyatnikov M.Y."/>
            <person name="Popov V.N."/>
        </authorList>
    </citation>
    <scope>NUCLEOTIDE SEQUENCE [LARGE SCALE GENOMIC DNA]</scope>
</reference>
<organism evidence="1 2">
    <name type="scientific">Clunio marinus</name>
    <dbReference type="NCBI Taxonomy" id="568069"/>
    <lineage>
        <taxon>Eukaryota</taxon>
        <taxon>Metazoa</taxon>
        <taxon>Ecdysozoa</taxon>
        <taxon>Arthropoda</taxon>
        <taxon>Hexapoda</taxon>
        <taxon>Insecta</taxon>
        <taxon>Pterygota</taxon>
        <taxon>Neoptera</taxon>
        <taxon>Endopterygota</taxon>
        <taxon>Diptera</taxon>
        <taxon>Nematocera</taxon>
        <taxon>Chironomoidea</taxon>
        <taxon>Chironomidae</taxon>
        <taxon>Clunio</taxon>
    </lineage>
</organism>
<dbReference type="Proteomes" id="UP000183832">
    <property type="component" value="Unassembled WGS sequence"/>
</dbReference>
<evidence type="ECO:0000313" key="2">
    <source>
        <dbReference type="Proteomes" id="UP000183832"/>
    </source>
</evidence>
<accession>A0A1J1I035</accession>
<name>A0A1J1I035_9DIPT</name>
<dbReference type="AlphaFoldDB" id="A0A1J1I035"/>
<evidence type="ECO:0000313" key="1">
    <source>
        <dbReference type="EMBL" id="CRK91745.1"/>
    </source>
</evidence>
<sequence length="62" mass="7305">MHLKHPDLSLKQLNHQTACCLRKPHEMKVMMWHKTSCQACIYLMVVDFTILFVEMKACNSIK</sequence>
<proteinExistence type="predicted"/>
<dbReference type="EMBL" id="CVRI01000021">
    <property type="protein sequence ID" value="CRK91745.1"/>
    <property type="molecule type" value="Genomic_DNA"/>
</dbReference>
<protein>
    <submittedName>
        <fullName evidence="1">CLUMA_CG005379, isoform A</fullName>
    </submittedName>
</protein>
<keyword evidence="2" id="KW-1185">Reference proteome</keyword>